<dbReference type="GO" id="GO:0005886">
    <property type="term" value="C:plasma membrane"/>
    <property type="evidence" value="ECO:0007669"/>
    <property type="project" value="UniProtKB-SubCell"/>
</dbReference>
<name>A0A840GDV4_RHOTE</name>
<keyword evidence="2 5" id="KW-0812">Transmembrane</keyword>
<dbReference type="OrthoDB" id="457670at2"/>
<evidence type="ECO:0000256" key="2">
    <source>
        <dbReference type="ARBA" id="ARBA00022692"/>
    </source>
</evidence>
<keyword evidence="5" id="KW-1003">Cell membrane</keyword>
<dbReference type="Proteomes" id="UP000587070">
    <property type="component" value="Unassembled WGS sequence"/>
</dbReference>
<comment type="similarity">
    <text evidence="5">Belongs to the 4-toluene sulfonate uptake permease (TSUP) (TC 2.A.102) family.</text>
</comment>
<feature type="transmembrane region" description="Helical" evidence="5">
    <location>
        <begin position="139"/>
        <end position="162"/>
    </location>
</feature>
<gene>
    <name evidence="6" type="ORF">GGD90_000766</name>
</gene>
<evidence type="ECO:0000313" key="7">
    <source>
        <dbReference type="Proteomes" id="UP000587070"/>
    </source>
</evidence>
<proteinExistence type="inferred from homology"/>
<comment type="caution">
    <text evidence="6">The sequence shown here is derived from an EMBL/GenBank/DDBJ whole genome shotgun (WGS) entry which is preliminary data.</text>
</comment>
<dbReference type="EMBL" id="JACIGE010000002">
    <property type="protein sequence ID" value="MBB4246409.1"/>
    <property type="molecule type" value="Genomic_DNA"/>
</dbReference>
<sequence>MIWLLSYLALGLFAGFFAGMLGIGGGTVMTPLLVMLFAAQAGFPAGEILHLALGTSMATILFTSLSSLREHHRHGAVLWPVVLTITPGILCGTLAGTLLAARVPAQPLAIFFAAFVCIVALQMLLNLKPKPTRELPGKGGLFGVGAGIGAVSALVAIGGGALTVPFLSWCNVRVHNAIGTSSAIGFPIAVGASLGYIFNGWGHAGLPPWSLGFVYLPALACLAVASMLAAPLGAKTAHRLPVATLKRVFAVLLILLATKMVFDIFTAG</sequence>
<dbReference type="PANTHER" id="PTHR43483:SF3">
    <property type="entry name" value="MEMBRANE TRANSPORTER PROTEIN HI_0806-RELATED"/>
    <property type="match status" value="1"/>
</dbReference>
<evidence type="ECO:0000256" key="5">
    <source>
        <dbReference type="RuleBase" id="RU363041"/>
    </source>
</evidence>
<feature type="transmembrane region" description="Helical" evidence="5">
    <location>
        <begin position="7"/>
        <end position="28"/>
    </location>
</feature>
<dbReference type="InterPro" id="IPR002781">
    <property type="entry name" value="TM_pro_TauE-like"/>
</dbReference>
<accession>A0A840GDV4</accession>
<protein>
    <recommendedName>
        <fullName evidence="5">Probable membrane transporter protein</fullName>
    </recommendedName>
</protein>
<dbReference type="RefSeq" id="WP_153115950.1">
    <property type="nucleotide sequence ID" value="NZ_JACIGE010000002.1"/>
</dbReference>
<evidence type="ECO:0000256" key="3">
    <source>
        <dbReference type="ARBA" id="ARBA00022989"/>
    </source>
</evidence>
<evidence type="ECO:0000256" key="1">
    <source>
        <dbReference type="ARBA" id="ARBA00004141"/>
    </source>
</evidence>
<feature type="transmembrane region" description="Helical" evidence="5">
    <location>
        <begin position="107"/>
        <end position="127"/>
    </location>
</feature>
<evidence type="ECO:0000256" key="4">
    <source>
        <dbReference type="ARBA" id="ARBA00023136"/>
    </source>
</evidence>
<feature type="transmembrane region" description="Helical" evidence="5">
    <location>
        <begin position="248"/>
        <end position="267"/>
    </location>
</feature>
<reference evidence="6 7" key="1">
    <citation type="submission" date="2020-08" db="EMBL/GenBank/DDBJ databases">
        <title>Genome sequencing of Purple Non-Sulfur Bacteria from various extreme environments.</title>
        <authorList>
            <person name="Mayer M."/>
        </authorList>
    </citation>
    <scope>NUCLEOTIDE SEQUENCE [LARGE SCALE GENOMIC DNA]</scope>
    <source>
        <strain evidence="6 7">2761</strain>
    </source>
</reference>
<evidence type="ECO:0000313" key="6">
    <source>
        <dbReference type="EMBL" id="MBB4246409.1"/>
    </source>
</evidence>
<keyword evidence="4 5" id="KW-0472">Membrane</keyword>
<feature type="transmembrane region" description="Helical" evidence="5">
    <location>
        <begin position="209"/>
        <end position="228"/>
    </location>
</feature>
<organism evidence="6 7">
    <name type="scientific">Rhodocyclus tenuis</name>
    <name type="common">Rhodospirillum tenue</name>
    <dbReference type="NCBI Taxonomy" id="1066"/>
    <lineage>
        <taxon>Bacteria</taxon>
        <taxon>Pseudomonadati</taxon>
        <taxon>Pseudomonadota</taxon>
        <taxon>Betaproteobacteria</taxon>
        <taxon>Rhodocyclales</taxon>
        <taxon>Rhodocyclaceae</taxon>
        <taxon>Rhodocyclus</taxon>
    </lineage>
</organism>
<dbReference type="Pfam" id="PF01925">
    <property type="entry name" value="TauE"/>
    <property type="match status" value="1"/>
</dbReference>
<feature type="transmembrane region" description="Helical" evidence="5">
    <location>
        <begin position="48"/>
        <end position="65"/>
    </location>
</feature>
<feature type="transmembrane region" description="Helical" evidence="5">
    <location>
        <begin position="77"/>
        <end position="101"/>
    </location>
</feature>
<dbReference type="PANTHER" id="PTHR43483">
    <property type="entry name" value="MEMBRANE TRANSPORTER PROTEIN HI_0806-RELATED"/>
    <property type="match status" value="1"/>
</dbReference>
<feature type="transmembrane region" description="Helical" evidence="5">
    <location>
        <begin position="174"/>
        <end position="197"/>
    </location>
</feature>
<keyword evidence="3 5" id="KW-1133">Transmembrane helix</keyword>
<dbReference type="AlphaFoldDB" id="A0A840GDV4"/>
<comment type="subcellular location">
    <subcellularLocation>
        <location evidence="5">Cell membrane</location>
        <topology evidence="5">Multi-pass membrane protein</topology>
    </subcellularLocation>
    <subcellularLocation>
        <location evidence="1">Membrane</location>
        <topology evidence="1">Multi-pass membrane protein</topology>
    </subcellularLocation>
</comment>
<keyword evidence="7" id="KW-1185">Reference proteome</keyword>